<dbReference type="Gene3D" id="3.90.175.10">
    <property type="entry name" value="Diphtheria Toxin, domain 1"/>
    <property type="match status" value="1"/>
</dbReference>
<sequence length="68" mass="7851">MELQEITFSGWTAIQEKKLHEGENPKQEKVYTMYHGTYLKFAQSIITGAFQVECWDRGSSQILEAARP</sequence>
<dbReference type="EMBL" id="JAGTTL010000019">
    <property type="protein sequence ID" value="KAK6307865.1"/>
    <property type="molecule type" value="Genomic_DNA"/>
</dbReference>
<protein>
    <submittedName>
        <fullName evidence="1">Uncharacterized protein</fullName>
    </submittedName>
</protein>
<accession>A0AAN8QLN2</accession>
<comment type="caution">
    <text evidence="1">The sequence shown here is derived from an EMBL/GenBank/DDBJ whole genome shotgun (WGS) entry which is preliminary data.</text>
</comment>
<gene>
    <name evidence="1" type="ORF">J4Q44_G00211360</name>
</gene>
<dbReference type="SUPFAM" id="SSF56399">
    <property type="entry name" value="ADP-ribosylation"/>
    <property type="match status" value="1"/>
</dbReference>
<evidence type="ECO:0000313" key="1">
    <source>
        <dbReference type="EMBL" id="KAK6307865.1"/>
    </source>
</evidence>
<dbReference type="Proteomes" id="UP001356427">
    <property type="component" value="Unassembled WGS sequence"/>
</dbReference>
<keyword evidence="2" id="KW-1185">Reference proteome</keyword>
<name>A0AAN8QLN2_9TELE</name>
<reference evidence="1 2" key="1">
    <citation type="submission" date="2021-04" db="EMBL/GenBank/DDBJ databases">
        <authorList>
            <person name="De Guttry C."/>
            <person name="Zahm M."/>
            <person name="Klopp C."/>
            <person name="Cabau C."/>
            <person name="Louis A."/>
            <person name="Berthelot C."/>
            <person name="Parey E."/>
            <person name="Roest Crollius H."/>
            <person name="Montfort J."/>
            <person name="Robinson-Rechavi M."/>
            <person name="Bucao C."/>
            <person name="Bouchez O."/>
            <person name="Gislard M."/>
            <person name="Lluch J."/>
            <person name="Milhes M."/>
            <person name="Lampietro C."/>
            <person name="Lopez Roques C."/>
            <person name="Donnadieu C."/>
            <person name="Braasch I."/>
            <person name="Desvignes T."/>
            <person name="Postlethwait J."/>
            <person name="Bobe J."/>
            <person name="Wedekind C."/>
            <person name="Guiguen Y."/>
        </authorList>
    </citation>
    <scope>NUCLEOTIDE SEQUENCE [LARGE SCALE GENOMIC DNA]</scope>
    <source>
        <strain evidence="1">Cs_M1</strain>
        <tissue evidence="1">Blood</tissue>
    </source>
</reference>
<proteinExistence type="predicted"/>
<dbReference type="AlphaFoldDB" id="A0AAN8QLN2"/>
<evidence type="ECO:0000313" key="2">
    <source>
        <dbReference type="Proteomes" id="UP001356427"/>
    </source>
</evidence>
<organism evidence="1 2">
    <name type="scientific">Coregonus suidteri</name>
    <dbReference type="NCBI Taxonomy" id="861788"/>
    <lineage>
        <taxon>Eukaryota</taxon>
        <taxon>Metazoa</taxon>
        <taxon>Chordata</taxon>
        <taxon>Craniata</taxon>
        <taxon>Vertebrata</taxon>
        <taxon>Euteleostomi</taxon>
        <taxon>Actinopterygii</taxon>
        <taxon>Neopterygii</taxon>
        <taxon>Teleostei</taxon>
        <taxon>Protacanthopterygii</taxon>
        <taxon>Salmoniformes</taxon>
        <taxon>Salmonidae</taxon>
        <taxon>Coregoninae</taxon>
        <taxon>Coregonus</taxon>
    </lineage>
</organism>